<accession>A0A1F6VAL1</accession>
<evidence type="ECO:0000313" key="2">
    <source>
        <dbReference type="Proteomes" id="UP000178700"/>
    </source>
</evidence>
<sequence>MNTVELDLVKPTEYEELMTQVKLQHDKFLPVFQTTEEAVIDILHAYGYIQWTQLCPNRPMPLQEFLILNKGGYTFFGNNTNDNFSRFIKRLVVFSWDWGEQTIDVEKFVSRFQERLHSLIPAIRGGGCGPYLHCLIPPNFEELLQQVLEYRKEKK</sequence>
<gene>
    <name evidence="1" type="ORF">A2642_02780</name>
</gene>
<reference evidence="1 2" key="1">
    <citation type="journal article" date="2016" name="Nat. Commun.">
        <title>Thousands of microbial genomes shed light on interconnected biogeochemical processes in an aquifer system.</title>
        <authorList>
            <person name="Anantharaman K."/>
            <person name="Brown C.T."/>
            <person name="Hug L.A."/>
            <person name="Sharon I."/>
            <person name="Castelle C.J."/>
            <person name="Probst A.J."/>
            <person name="Thomas B.C."/>
            <person name="Singh A."/>
            <person name="Wilkins M.J."/>
            <person name="Karaoz U."/>
            <person name="Brodie E.L."/>
            <person name="Williams K.H."/>
            <person name="Hubbard S.S."/>
            <person name="Banfield J.F."/>
        </authorList>
    </citation>
    <scope>NUCLEOTIDE SEQUENCE [LARGE SCALE GENOMIC DNA]</scope>
</reference>
<comment type="caution">
    <text evidence="1">The sequence shown here is derived from an EMBL/GenBank/DDBJ whole genome shotgun (WGS) entry which is preliminary data.</text>
</comment>
<organism evidence="1 2">
    <name type="scientific">Candidatus Nomurabacteria bacterium RIFCSPHIGHO2_01_FULL_39_10</name>
    <dbReference type="NCBI Taxonomy" id="1801733"/>
    <lineage>
        <taxon>Bacteria</taxon>
        <taxon>Candidatus Nomuraibacteriota</taxon>
    </lineage>
</organism>
<dbReference type="EMBL" id="MFTJ01000005">
    <property type="protein sequence ID" value="OGI66662.1"/>
    <property type="molecule type" value="Genomic_DNA"/>
</dbReference>
<name>A0A1F6VAL1_9BACT</name>
<proteinExistence type="predicted"/>
<dbReference type="Proteomes" id="UP000178700">
    <property type="component" value="Unassembled WGS sequence"/>
</dbReference>
<protein>
    <submittedName>
        <fullName evidence="1">Uncharacterized protein</fullName>
    </submittedName>
</protein>
<evidence type="ECO:0000313" key="1">
    <source>
        <dbReference type="EMBL" id="OGI66662.1"/>
    </source>
</evidence>
<dbReference type="AlphaFoldDB" id="A0A1F6VAL1"/>